<dbReference type="GO" id="GO:0005975">
    <property type="term" value="P:carbohydrate metabolic process"/>
    <property type="evidence" value="ECO:0007669"/>
    <property type="project" value="InterPro"/>
</dbReference>
<dbReference type="GO" id="GO:0016798">
    <property type="term" value="F:hydrolase activity, acting on glycosyl bonds"/>
    <property type="evidence" value="ECO:0007669"/>
    <property type="project" value="UniProtKB-KW"/>
</dbReference>
<dbReference type="Pfam" id="PF00128">
    <property type="entry name" value="Alpha-amylase"/>
    <property type="match status" value="1"/>
</dbReference>
<dbReference type="Proteomes" id="UP000579153">
    <property type="component" value="Unassembled WGS sequence"/>
</dbReference>
<evidence type="ECO:0000259" key="1">
    <source>
        <dbReference type="Pfam" id="PF00128"/>
    </source>
</evidence>
<keyword evidence="2" id="KW-0378">Hydrolase</keyword>
<proteinExistence type="predicted"/>
<dbReference type="SUPFAM" id="SSF51445">
    <property type="entry name" value="(Trans)glycosidases"/>
    <property type="match status" value="1"/>
</dbReference>
<sequence>MFEVMRFWLDRGVDGFRVDAVWRLIKDARLRDG</sequence>
<accession>A0A7W9GGL6</accession>
<dbReference type="EMBL" id="JACHMB010000001">
    <property type="protein sequence ID" value="MBB5783452.1"/>
    <property type="molecule type" value="Genomic_DNA"/>
</dbReference>
<evidence type="ECO:0000313" key="3">
    <source>
        <dbReference type="Proteomes" id="UP000579153"/>
    </source>
</evidence>
<organism evidence="2 3">
    <name type="scientific">Nonomuraea jabiensis</name>
    <dbReference type="NCBI Taxonomy" id="882448"/>
    <lineage>
        <taxon>Bacteria</taxon>
        <taxon>Bacillati</taxon>
        <taxon>Actinomycetota</taxon>
        <taxon>Actinomycetes</taxon>
        <taxon>Streptosporangiales</taxon>
        <taxon>Streptosporangiaceae</taxon>
        <taxon>Nonomuraea</taxon>
    </lineage>
</organism>
<gene>
    <name evidence="2" type="ORF">HD596_010208</name>
</gene>
<dbReference type="InterPro" id="IPR017853">
    <property type="entry name" value="GH"/>
</dbReference>
<keyword evidence="2" id="KW-0326">Glycosidase</keyword>
<protein>
    <submittedName>
        <fullName evidence="2">Glycosidase</fullName>
    </submittedName>
</protein>
<keyword evidence="3" id="KW-1185">Reference proteome</keyword>
<name>A0A7W9GGL6_9ACTN</name>
<comment type="caution">
    <text evidence="2">The sequence shown here is derived from an EMBL/GenBank/DDBJ whole genome shotgun (WGS) entry which is preliminary data.</text>
</comment>
<reference evidence="2 3" key="1">
    <citation type="submission" date="2020-08" db="EMBL/GenBank/DDBJ databases">
        <title>Sequencing the genomes of 1000 actinobacteria strains.</title>
        <authorList>
            <person name="Klenk H.-P."/>
        </authorList>
    </citation>
    <scope>NUCLEOTIDE SEQUENCE [LARGE SCALE GENOMIC DNA]</scope>
    <source>
        <strain evidence="2 3">DSM 45507</strain>
    </source>
</reference>
<feature type="domain" description="Glycosyl hydrolase family 13 catalytic" evidence="1">
    <location>
        <begin position="1"/>
        <end position="30"/>
    </location>
</feature>
<dbReference type="Gene3D" id="3.20.20.80">
    <property type="entry name" value="Glycosidases"/>
    <property type="match status" value="1"/>
</dbReference>
<evidence type="ECO:0000313" key="2">
    <source>
        <dbReference type="EMBL" id="MBB5783452.1"/>
    </source>
</evidence>
<dbReference type="InterPro" id="IPR006047">
    <property type="entry name" value="GH13_cat_dom"/>
</dbReference>
<dbReference type="AlphaFoldDB" id="A0A7W9GGL6"/>